<evidence type="ECO:0008006" key="3">
    <source>
        <dbReference type="Google" id="ProtNLM"/>
    </source>
</evidence>
<feature type="signal peptide" evidence="1">
    <location>
        <begin position="1"/>
        <end position="17"/>
    </location>
</feature>
<gene>
    <name evidence="2" type="ORF">ABFV83_09110</name>
</gene>
<name>A0AAU7PUF4_9FIRM</name>
<feature type="chain" id="PRO_5043425685" description="DUF5626 domain-containing protein" evidence="1">
    <location>
        <begin position="18"/>
        <end position="186"/>
    </location>
</feature>
<sequence>MVFAFVSIIASPLNVFASTTNAMEAKSTSEYVYIDQSGNELIFPTAEDYEIYVKAHRSLQPRYGEEWRLQETIAKSKLNHHFVGYHSGTPNWTKASSYTIASGKNYSVSASYPWQGVTLNIGFSYSFSVATTIPADSSKYSRLGVYADYTLTQERYAEYQYGQPTGNTRISTYSTRTADYIDPKYQ</sequence>
<evidence type="ECO:0000313" key="2">
    <source>
        <dbReference type="EMBL" id="XBS55924.1"/>
    </source>
</evidence>
<organism evidence="2">
    <name type="scientific">Lacrimispora sp. BS-2</name>
    <dbReference type="NCBI Taxonomy" id="3151850"/>
    <lineage>
        <taxon>Bacteria</taxon>
        <taxon>Bacillati</taxon>
        <taxon>Bacillota</taxon>
        <taxon>Clostridia</taxon>
        <taxon>Lachnospirales</taxon>
        <taxon>Lachnospiraceae</taxon>
        <taxon>Lacrimispora</taxon>
    </lineage>
</organism>
<reference evidence="2" key="1">
    <citation type="submission" date="2024-06" db="EMBL/GenBank/DDBJ databases">
        <title>Lacrimispora cavernae sp. nov., a novel anaerobe isolated from bat guano pile inside a cave.</title>
        <authorList>
            <person name="Miller S.L."/>
            <person name="Lu N."/>
            <person name="King J."/>
            <person name="Sankaranarayanan K."/>
            <person name="Lawson P.A."/>
        </authorList>
    </citation>
    <scope>NUCLEOTIDE SEQUENCE</scope>
    <source>
        <strain evidence="2">BS-2</strain>
    </source>
</reference>
<dbReference type="RefSeq" id="WP_349948566.1">
    <property type="nucleotide sequence ID" value="NZ_CP157940.1"/>
</dbReference>
<dbReference type="EMBL" id="CP157940">
    <property type="protein sequence ID" value="XBS55924.1"/>
    <property type="molecule type" value="Genomic_DNA"/>
</dbReference>
<evidence type="ECO:0000256" key="1">
    <source>
        <dbReference type="SAM" id="SignalP"/>
    </source>
</evidence>
<proteinExistence type="predicted"/>
<dbReference type="AlphaFoldDB" id="A0AAU7PUF4"/>
<accession>A0AAU7PUF4</accession>
<keyword evidence="1" id="KW-0732">Signal</keyword>
<protein>
    <recommendedName>
        <fullName evidence="3">DUF5626 domain-containing protein</fullName>
    </recommendedName>
</protein>